<protein>
    <submittedName>
        <fullName evidence="2">Uncharacterized protein</fullName>
    </submittedName>
</protein>
<dbReference type="Proteomes" id="UP001201020">
    <property type="component" value="Chromosome"/>
</dbReference>
<dbReference type="EMBL" id="CP084166">
    <property type="protein sequence ID" value="UJG41031.1"/>
    <property type="molecule type" value="Genomic_DNA"/>
</dbReference>
<evidence type="ECO:0000256" key="1">
    <source>
        <dbReference type="SAM" id="Phobius"/>
    </source>
</evidence>
<sequence length="256" mass="30153">MNSYAIFLIAVVSIFALVLILIISLFLWNYQLSKNLKIKTREIETENQRTTKIVEILTHDMGNLLHTVYNLSILSAMKEGSFENNESLLLLEESIFKIKFTRQLITLLSRRLYKKTFVNLHEFIKELTSHYLLTHYTKQSPDIIFPEGSADLCIVKDENLDILFEYLMFQSLLQQQKNSEIIIIYSNEQNMLDFVFKINLYDKFKLVETLGKREKVKSIEQDFIEHCVKGLGGIIVYSKDKFIIKLPYVKIPYFRK</sequence>
<name>A0A9Y1BLG2_9ARCH</name>
<reference evidence="2" key="1">
    <citation type="journal article" date="2022" name="Nat. Microbiol.">
        <title>Unique mobile elements and scalable gene flow at the prokaryote-eukaryote boundary revealed by circularized Asgard archaea genomes.</title>
        <authorList>
            <person name="Wu F."/>
            <person name="Speth D.R."/>
            <person name="Philosof A."/>
            <person name="Cremiere A."/>
            <person name="Narayanan A."/>
            <person name="Barco R.A."/>
            <person name="Connon S.A."/>
            <person name="Amend J.P."/>
            <person name="Antoshechkin I.A."/>
            <person name="Orphan V.J."/>
        </authorList>
    </citation>
    <scope>NUCLEOTIDE SEQUENCE</scope>
    <source>
        <strain evidence="2">PM71</strain>
    </source>
</reference>
<accession>A0A9Y1BLG2</accession>
<feature type="transmembrane region" description="Helical" evidence="1">
    <location>
        <begin position="6"/>
        <end position="28"/>
    </location>
</feature>
<keyword evidence="1" id="KW-1133">Transmembrane helix</keyword>
<gene>
    <name evidence="2" type="ORF">K9W45_00890</name>
</gene>
<organism evidence="2">
    <name type="scientific">Candidatus Heimdallarchaeum aukensis</name>
    <dbReference type="NCBI Taxonomy" id="2876573"/>
    <lineage>
        <taxon>Archaea</taxon>
        <taxon>Promethearchaeati</taxon>
        <taxon>Candidatus Heimdallarchaeota</taxon>
        <taxon>Candidatus Heimdallarchaeia (ex Rinke et al. 2021) (nom. nud.)</taxon>
        <taxon>Candidatus Heimdallarchaeales</taxon>
        <taxon>Candidatus Heimdallarchaeaceae</taxon>
        <taxon>Candidatus Heimdallarchaeum</taxon>
    </lineage>
</organism>
<keyword evidence="1" id="KW-0472">Membrane</keyword>
<proteinExistence type="predicted"/>
<evidence type="ECO:0000313" key="2">
    <source>
        <dbReference type="EMBL" id="UJG41031.1"/>
    </source>
</evidence>
<dbReference type="AlphaFoldDB" id="A0A9Y1BLG2"/>
<keyword evidence="1" id="KW-0812">Transmembrane</keyword>